<dbReference type="Proteomes" id="UP000239471">
    <property type="component" value="Unassembled WGS sequence"/>
</dbReference>
<keyword evidence="1" id="KW-0812">Transmembrane</keyword>
<evidence type="ECO:0000313" key="2">
    <source>
        <dbReference type="EMBL" id="PRR82949.1"/>
    </source>
</evidence>
<organism evidence="2 3">
    <name type="scientific">Clostridium vincentii</name>
    <dbReference type="NCBI Taxonomy" id="52704"/>
    <lineage>
        <taxon>Bacteria</taxon>
        <taxon>Bacillati</taxon>
        <taxon>Bacillota</taxon>
        <taxon>Clostridia</taxon>
        <taxon>Eubacteriales</taxon>
        <taxon>Clostridiaceae</taxon>
        <taxon>Clostridium</taxon>
    </lineage>
</organism>
<gene>
    <name evidence="2" type="ORF">CLVI_13920</name>
</gene>
<feature type="transmembrane region" description="Helical" evidence="1">
    <location>
        <begin position="30"/>
        <end position="50"/>
    </location>
</feature>
<proteinExistence type="predicted"/>
<dbReference type="OrthoDB" id="1918104at2"/>
<accession>A0A2T0BGF1</accession>
<keyword evidence="1" id="KW-0472">Membrane</keyword>
<sequence>MKKYLVNKDFIPISFIENQRKNERKGDKRGIIMLTIIALWFVPNSIGNLFPKEEKSELIKQDLSSQYRSLNKWLDFMDGNLEGEFSQESGTIIIEGQEKLSTLLDNENITIDTMEELGEKKYRLQISQK</sequence>
<comment type="caution">
    <text evidence="2">The sequence shown here is derived from an EMBL/GenBank/DDBJ whole genome shotgun (WGS) entry which is preliminary data.</text>
</comment>
<evidence type="ECO:0000256" key="1">
    <source>
        <dbReference type="SAM" id="Phobius"/>
    </source>
</evidence>
<keyword evidence="3" id="KW-1185">Reference proteome</keyword>
<protein>
    <submittedName>
        <fullName evidence="2">Uncharacterized protein</fullName>
    </submittedName>
</protein>
<reference evidence="2 3" key="1">
    <citation type="submission" date="2018-03" db="EMBL/GenBank/DDBJ databases">
        <title>Genome sequence of Clostridium vincentii DSM 10228.</title>
        <authorList>
            <person name="Poehlein A."/>
            <person name="Daniel R."/>
        </authorList>
    </citation>
    <scope>NUCLEOTIDE SEQUENCE [LARGE SCALE GENOMIC DNA]</scope>
    <source>
        <strain evidence="2 3">DSM 10228</strain>
    </source>
</reference>
<evidence type="ECO:0000313" key="3">
    <source>
        <dbReference type="Proteomes" id="UP000239471"/>
    </source>
</evidence>
<dbReference type="RefSeq" id="WP_106059386.1">
    <property type="nucleotide sequence ID" value="NZ_PVXQ01000011.1"/>
</dbReference>
<keyword evidence="1" id="KW-1133">Transmembrane helix</keyword>
<name>A0A2T0BGF1_9CLOT</name>
<dbReference type="EMBL" id="PVXQ01000011">
    <property type="protein sequence ID" value="PRR82949.1"/>
    <property type="molecule type" value="Genomic_DNA"/>
</dbReference>
<dbReference type="AlphaFoldDB" id="A0A2T0BGF1"/>